<evidence type="ECO:0000259" key="9">
    <source>
        <dbReference type="Pfam" id="PF00483"/>
    </source>
</evidence>
<keyword evidence="12" id="KW-0413">Isomerase</keyword>
<evidence type="ECO:0000256" key="1">
    <source>
        <dbReference type="ARBA" id="ARBA00006115"/>
    </source>
</evidence>
<organism evidence="12 13">
    <name type="scientific">Undibacterium hunanense</name>
    <dbReference type="NCBI Taxonomy" id="2762292"/>
    <lineage>
        <taxon>Bacteria</taxon>
        <taxon>Pseudomonadati</taxon>
        <taxon>Pseudomonadota</taxon>
        <taxon>Betaproteobacteria</taxon>
        <taxon>Burkholderiales</taxon>
        <taxon>Oxalobacteraceae</taxon>
        <taxon>Undibacterium</taxon>
    </lineage>
</organism>
<protein>
    <recommendedName>
        <fullName evidence="2">mannose-1-phosphate guanylyltransferase</fullName>
        <ecNumber evidence="2">2.7.7.13</ecNumber>
    </recommendedName>
</protein>
<dbReference type="PANTHER" id="PTHR46390">
    <property type="entry name" value="MANNOSE-1-PHOSPHATE GUANYLYLTRANSFERASE"/>
    <property type="match status" value="1"/>
</dbReference>
<dbReference type="GO" id="GO:0004476">
    <property type="term" value="F:mannose-6-phosphate isomerase activity"/>
    <property type="evidence" value="ECO:0007669"/>
    <property type="project" value="UniProtKB-EC"/>
</dbReference>
<dbReference type="SUPFAM" id="SSF53448">
    <property type="entry name" value="Nucleotide-diphospho-sugar transferases"/>
    <property type="match status" value="1"/>
</dbReference>
<dbReference type="Gene3D" id="2.60.120.10">
    <property type="entry name" value="Jelly Rolls"/>
    <property type="match status" value="1"/>
</dbReference>
<feature type="domain" description="Nucleotidyl transferase" evidence="9">
    <location>
        <begin position="5"/>
        <end position="297"/>
    </location>
</feature>
<evidence type="ECO:0000256" key="2">
    <source>
        <dbReference type="ARBA" id="ARBA00012387"/>
    </source>
</evidence>
<reference evidence="12 13" key="1">
    <citation type="submission" date="2020-08" db="EMBL/GenBank/DDBJ databases">
        <title>Novel species isolated from subtropical streams in China.</title>
        <authorList>
            <person name="Lu H."/>
        </authorList>
    </citation>
    <scope>NUCLEOTIDE SEQUENCE [LARGE SCALE GENOMIC DNA]</scope>
    <source>
        <strain evidence="12 13">CY18W</strain>
    </source>
</reference>
<dbReference type="InterPro" id="IPR006375">
    <property type="entry name" value="Man1P_GuaTrfase/Man6P_Isoase"/>
</dbReference>
<evidence type="ECO:0000313" key="13">
    <source>
        <dbReference type="Proteomes" id="UP000650424"/>
    </source>
</evidence>
<dbReference type="CDD" id="cd02509">
    <property type="entry name" value="GDP-M1P_Guanylyltransferase"/>
    <property type="match status" value="1"/>
</dbReference>
<dbReference type="InterPro" id="IPR014710">
    <property type="entry name" value="RmlC-like_jellyroll"/>
</dbReference>
<evidence type="ECO:0000256" key="4">
    <source>
        <dbReference type="ARBA" id="ARBA00022695"/>
    </source>
</evidence>
<dbReference type="SUPFAM" id="SSF51182">
    <property type="entry name" value="RmlC-like cupins"/>
    <property type="match status" value="1"/>
</dbReference>
<evidence type="ECO:0000256" key="5">
    <source>
        <dbReference type="ARBA" id="ARBA00022741"/>
    </source>
</evidence>
<dbReference type="Proteomes" id="UP000650424">
    <property type="component" value="Unassembled WGS sequence"/>
</dbReference>
<dbReference type="Gene3D" id="3.90.550.10">
    <property type="entry name" value="Spore Coat Polysaccharide Biosynthesis Protein SpsA, Chain A"/>
    <property type="match status" value="1"/>
</dbReference>
<keyword evidence="3 12" id="KW-0808">Transferase</keyword>
<dbReference type="GO" id="GO:0004475">
    <property type="term" value="F:mannose-1-phosphate guanylyltransferase (GTP) activity"/>
    <property type="evidence" value="ECO:0007669"/>
    <property type="project" value="UniProtKB-EC"/>
</dbReference>
<keyword evidence="13" id="KW-1185">Reference proteome</keyword>
<dbReference type="InterPro" id="IPR054566">
    <property type="entry name" value="ManC/GMP-like_b-helix"/>
</dbReference>
<gene>
    <name evidence="12" type="ORF">H8L32_22715</name>
</gene>
<dbReference type="Pfam" id="PF00483">
    <property type="entry name" value="NTP_transferase"/>
    <property type="match status" value="1"/>
</dbReference>
<keyword evidence="6" id="KW-0342">GTP-binding</keyword>
<dbReference type="InterPro" id="IPR049577">
    <property type="entry name" value="GMPP_N"/>
</dbReference>
<dbReference type="InterPro" id="IPR001538">
    <property type="entry name" value="Man6P_isomerase-2_C"/>
</dbReference>
<evidence type="ECO:0000256" key="6">
    <source>
        <dbReference type="ARBA" id="ARBA00023134"/>
    </source>
</evidence>
<proteinExistence type="inferred from homology"/>
<feature type="domain" description="Mannose-6-phosphate isomerase type II C-terminal" evidence="10">
    <location>
        <begin position="365"/>
        <end position="477"/>
    </location>
</feature>
<evidence type="ECO:0000256" key="7">
    <source>
        <dbReference type="ARBA" id="ARBA00047343"/>
    </source>
</evidence>
<evidence type="ECO:0000259" key="11">
    <source>
        <dbReference type="Pfam" id="PF22640"/>
    </source>
</evidence>
<evidence type="ECO:0000313" key="12">
    <source>
        <dbReference type="EMBL" id="MBC3920295.1"/>
    </source>
</evidence>
<dbReference type="InterPro" id="IPR051161">
    <property type="entry name" value="Mannose-6P_isomerase_type2"/>
</dbReference>
<keyword evidence="4 12" id="KW-0548">Nucleotidyltransferase</keyword>
<comment type="catalytic activity">
    <reaction evidence="7">
        <text>alpha-D-mannose 1-phosphate + GTP + H(+) = GDP-alpha-D-mannose + diphosphate</text>
        <dbReference type="Rhea" id="RHEA:15229"/>
        <dbReference type="ChEBI" id="CHEBI:15378"/>
        <dbReference type="ChEBI" id="CHEBI:33019"/>
        <dbReference type="ChEBI" id="CHEBI:37565"/>
        <dbReference type="ChEBI" id="CHEBI:57527"/>
        <dbReference type="ChEBI" id="CHEBI:58409"/>
        <dbReference type="EC" id="2.7.7.13"/>
    </reaction>
</comment>
<dbReference type="Pfam" id="PF22640">
    <property type="entry name" value="ManC_GMP_beta-helix"/>
    <property type="match status" value="1"/>
</dbReference>
<feature type="domain" description="MannoseP isomerase/GMP-like beta-helix" evidence="11">
    <location>
        <begin position="311"/>
        <end position="359"/>
    </location>
</feature>
<evidence type="ECO:0000256" key="8">
    <source>
        <dbReference type="RuleBase" id="RU004190"/>
    </source>
</evidence>
<accession>A0ABR6ZXK4</accession>
<evidence type="ECO:0000256" key="3">
    <source>
        <dbReference type="ARBA" id="ARBA00022679"/>
    </source>
</evidence>
<dbReference type="Pfam" id="PF01050">
    <property type="entry name" value="MannoseP_isomer"/>
    <property type="match status" value="1"/>
</dbReference>
<evidence type="ECO:0000259" key="10">
    <source>
        <dbReference type="Pfam" id="PF01050"/>
    </source>
</evidence>
<dbReference type="InterPro" id="IPR011051">
    <property type="entry name" value="RmlC_Cupin_sf"/>
</dbReference>
<comment type="similarity">
    <text evidence="1 8">Belongs to the mannose-6-phosphate isomerase type 2 family.</text>
</comment>
<dbReference type="RefSeq" id="WP_186949686.1">
    <property type="nucleotide sequence ID" value="NZ_JACOGF010000014.1"/>
</dbReference>
<dbReference type="EC" id="2.7.7.13" evidence="2"/>
<dbReference type="InterPro" id="IPR029044">
    <property type="entry name" value="Nucleotide-diphossugar_trans"/>
</dbReference>
<name>A0ABR6ZXK4_9BURK</name>
<dbReference type="CDD" id="cd02213">
    <property type="entry name" value="cupin_PMI_typeII_C"/>
    <property type="match status" value="1"/>
</dbReference>
<dbReference type="EMBL" id="JACOGF010000014">
    <property type="protein sequence ID" value="MBC3920295.1"/>
    <property type="molecule type" value="Genomic_DNA"/>
</dbReference>
<keyword evidence="5" id="KW-0547">Nucleotide-binding</keyword>
<comment type="caution">
    <text evidence="12">The sequence shown here is derived from an EMBL/GenBank/DDBJ whole genome shotgun (WGS) entry which is preliminary data.</text>
</comment>
<sequence>MLLQPVILSGGSGTRLWPLSREKHPKQLLALIGEETMLQATATRVRDFDGSIGVAQRMIVVCNEEYRFITAEQLRVAGFNNCALLLEPAGRNTAPALTLAAFSAVASDSDAVLLVMPADHVINDKPGFHQAIQNGLQQALDGAMVTFGIVPDRPETGYGYIQTGDQMADTQVRELQAFVEKPVLEVARQYLEGGRHLWNSGIFMMRASTWLKAIQHFNPAMYTACQASMQKASLDCDFVRVDKEAFLSCPADSIDYAVMEKLGNDKDLNIPGYVVPFDAGWSDVGAWDAVWQVSDKDDNGNTVHGDVLLEDSRNCLVISDSRLVACLGLEDVIVIETPDAVLVTNKANTQNIKRVVTRLKEENYTQTDNHRKVYRPWGHYDSVDSGEHFQVKRIVVKPGGRLSMQMHNHRAEHWIVVSGTALVTRGEDVMTLVANQSTYIPLGVKHRLENPGDTDLELIEVQSGAYLGEDDIVRFDDIYGRVAG</sequence>
<dbReference type="InterPro" id="IPR005835">
    <property type="entry name" value="NTP_transferase_dom"/>
</dbReference>
<dbReference type="PANTHER" id="PTHR46390:SF1">
    <property type="entry name" value="MANNOSE-1-PHOSPHATE GUANYLYLTRANSFERASE"/>
    <property type="match status" value="1"/>
</dbReference>
<dbReference type="NCBIfam" id="TIGR01479">
    <property type="entry name" value="GMP_PMI"/>
    <property type="match status" value="1"/>
</dbReference>